<gene>
    <name evidence="2" type="ORF">LYPA_23C007619</name>
</gene>
<keyword evidence="3" id="KW-1185">Reference proteome</keyword>
<evidence type="ECO:0000256" key="1">
    <source>
        <dbReference type="ARBA" id="ARBA00022553"/>
    </source>
</evidence>
<dbReference type="PANTHER" id="PTHR47368">
    <property type="entry name" value="NUMB"/>
    <property type="match status" value="1"/>
</dbReference>
<dbReference type="Proteomes" id="UP000386466">
    <property type="component" value="Unassembled WGS sequence"/>
</dbReference>
<accession>A0A485NQK1</accession>
<dbReference type="GO" id="GO:0016323">
    <property type="term" value="C:basolateral plasma membrane"/>
    <property type="evidence" value="ECO:0007669"/>
    <property type="project" value="TreeGrafter"/>
</dbReference>
<sequence length="52" mass="5808">MAVKVMGARLSMKERKQKLEKEWGVTATFDASRTTCTTEGSFRVTTATEHAE</sequence>
<dbReference type="EMBL" id="CAAGRJ010019711">
    <property type="protein sequence ID" value="VFV34493.1"/>
    <property type="molecule type" value="Genomic_DNA"/>
</dbReference>
<reference evidence="2 3" key="1">
    <citation type="submission" date="2019-01" db="EMBL/GenBank/DDBJ databases">
        <authorList>
            <person name="Alioto T."/>
            <person name="Alioto T."/>
        </authorList>
    </citation>
    <scope>NUCLEOTIDE SEQUENCE [LARGE SCALE GENOMIC DNA]</scope>
</reference>
<evidence type="ECO:0000313" key="3">
    <source>
        <dbReference type="Proteomes" id="UP000386466"/>
    </source>
</evidence>
<proteinExistence type="predicted"/>
<dbReference type="PANTHER" id="PTHR47368:SF5">
    <property type="entry name" value="PROTEIN NUMB HOMOLOG"/>
    <property type="match status" value="1"/>
</dbReference>
<dbReference type="InterPro" id="IPR016698">
    <property type="entry name" value="Numb/numb-like"/>
</dbReference>
<organism evidence="2 3">
    <name type="scientific">Lynx pardinus</name>
    <name type="common">Iberian lynx</name>
    <name type="synonym">Felis pardina</name>
    <dbReference type="NCBI Taxonomy" id="191816"/>
    <lineage>
        <taxon>Eukaryota</taxon>
        <taxon>Metazoa</taxon>
        <taxon>Chordata</taxon>
        <taxon>Craniata</taxon>
        <taxon>Vertebrata</taxon>
        <taxon>Euteleostomi</taxon>
        <taxon>Mammalia</taxon>
        <taxon>Eutheria</taxon>
        <taxon>Laurasiatheria</taxon>
        <taxon>Carnivora</taxon>
        <taxon>Feliformia</taxon>
        <taxon>Felidae</taxon>
        <taxon>Felinae</taxon>
        <taxon>Lynx</taxon>
    </lineage>
</organism>
<evidence type="ECO:0000313" key="2">
    <source>
        <dbReference type="EMBL" id="VFV34493.1"/>
    </source>
</evidence>
<protein>
    <submittedName>
        <fullName evidence="2">Protein numb homolog isoform 1</fullName>
    </submittedName>
</protein>
<dbReference type="GO" id="GO:0050769">
    <property type="term" value="P:positive regulation of neurogenesis"/>
    <property type="evidence" value="ECO:0007669"/>
    <property type="project" value="TreeGrafter"/>
</dbReference>
<dbReference type="GO" id="GO:0031410">
    <property type="term" value="C:cytoplasmic vesicle"/>
    <property type="evidence" value="ECO:0007669"/>
    <property type="project" value="TreeGrafter"/>
</dbReference>
<dbReference type="AlphaFoldDB" id="A0A485NQK1"/>
<keyword evidence="1" id="KW-0597">Phosphoprotein</keyword>
<name>A0A485NQK1_LYNPA</name>